<evidence type="ECO:0000313" key="3">
    <source>
        <dbReference type="EMBL" id="VFR36754.1"/>
    </source>
</evidence>
<evidence type="ECO:0000313" key="2">
    <source>
        <dbReference type="EMBL" id="VFR20184.1"/>
    </source>
</evidence>
<name>A0A484QEC4_9ZZZZ</name>
<reference evidence="3" key="1">
    <citation type="submission" date="2019-03" db="EMBL/GenBank/DDBJ databases">
        <authorList>
            <person name="Danneels B."/>
        </authorList>
    </citation>
    <scope>NUCLEOTIDE SEQUENCE</scope>
</reference>
<dbReference type="AlphaFoldDB" id="A0A484QEC4"/>
<accession>A0A484QEC4</accession>
<organism evidence="3">
    <name type="scientific">plant metagenome</name>
    <dbReference type="NCBI Taxonomy" id="1297885"/>
    <lineage>
        <taxon>unclassified sequences</taxon>
        <taxon>metagenomes</taxon>
        <taxon>organismal metagenomes</taxon>
    </lineage>
</organism>
<feature type="region of interest" description="Disordered" evidence="1">
    <location>
        <begin position="1"/>
        <end position="43"/>
    </location>
</feature>
<dbReference type="EMBL" id="CAADIB010000003">
    <property type="protein sequence ID" value="VFR20184.1"/>
    <property type="molecule type" value="Genomic_DNA"/>
</dbReference>
<feature type="compositionally biased region" description="Basic and acidic residues" evidence="1">
    <location>
        <begin position="27"/>
        <end position="43"/>
    </location>
</feature>
<gene>
    <name evidence="3" type="ORF">ANDO1_1690</name>
    <name evidence="2" type="ORF">ANDO2_1597</name>
</gene>
<protein>
    <submittedName>
        <fullName evidence="3">Uncharacterized protein</fullName>
    </submittedName>
</protein>
<dbReference type="EMBL" id="CAADHZ010000027">
    <property type="protein sequence ID" value="VFR36754.1"/>
    <property type="molecule type" value="Genomic_DNA"/>
</dbReference>
<evidence type="ECO:0000256" key="1">
    <source>
        <dbReference type="SAM" id="MobiDB-lite"/>
    </source>
</evidence>
<proteinExistence type="predicted"/>
<sequence length="43" mass="5033">MVQRRRAEKLTLEPAATGKRKAAPPPHDPDDYARLFEPFRDRK</sequence>